<feature type="transmembrane region" description="Helical" evidence="11">
    <location>
        <begin position="153"/>
        <end position="175"/>
    </location>
</feature>
<comment type="subcellular location">
    <subcellularLocation>
        <location evidence="2">Cell membrane</location>
    </subcellularLocation>
</comment>
<organism evidence="14 15">
    <name type="scientific">Paractinoplanes rishiriensis</name>
    <dbReference type="NCBI Taxonomy" id="1050105"/>
    <lineage>
        <taxon>Bacteria</taxon>
        <taxon>Bacillati</taxon>
        <taxon>Actinomycetota</taxon>
        <taxon>Actinomycetes</taxon>
        <taxon>Micromonosporales</taxon>
        <taxon>Micromonosporaceae</taxon>
        <taxon>Paractinoplanes</taxon>
    </lineage>
</organism>
<evidence type="ECO:0000313" key="14">
    <source>
        <dbReference type="EMBL" id="GIF02076.1"/>
    </source>
</evidence>
<dbReference type="EMBL" id="BOMV01000119">
    <property type="protein sequence ID" value="GIF02076.1"/>
    <property type="molecule type" value="Genomic_DNA"/>
</dbReference>
<dbReference type="Gene3D" id="6.10.340.10">
    <property type="match status" value="1"/>
</dbReference>
<dbReference type="Pfam" id="PF00672">
    <property type="entry name" value="HAMP"/>
    <property type="match status" value="1"/>
</dbReference>
<dbReference type="SMART" id="SM00304">
    <property type="entry name" value="HAMP"/>
    <property type="match status" value="1"/>
</dbReference>
<dbReference type="InterPro" id="IPR005467">
    <property type="entry name" value="His_kinase_dom"/>
</dbReference>
<feature type="domain" description="HAMP" evidence="13">
    <location>
        <begin position="177"/>
        <end position="229"/>
    </location>
</feature>
<dbReference type="InterPro" id="IPR050428">
    <property type="entry name" value="TCS_sensor_his_kinase"/>
</dbReference>
<comment type="catalytic activity">
    <reaction evidence="1">
        <text>ATP + protein L-histidine = ADP + protein N-phospho-L-histidine.</text>
        <dbReference type="EC" id="2.7.13.3"/>
    </reaction>
</comment>
<feature type="transmembrane region" description="Helical" evidence="11">
    <location>
        <begin position="16"/>
        <end position="38"/>
    </location>
</feature>
<keyword evidence="4" id="KW-0597">Phosphoprotein</keyword>
<dbReference type="SMART" id="SM00388">
    <property type="entry name" value="HisKA"/>
    <property type="match status" value="1"/>
</dbReference>
<evidence type="ECO:0000313" key="15">
    <source>
        <dbReference type="Proteomes" id="UP000636960"/>
    </source>
</evidence>
<evidence type="ECO:0000256" key="8">
    <source>
        <dbReference type="ARBA" id="ARBA00022989"/>
    </source>
</evidence>
<evidence type="ECO:0000256" key="5">
    <source>
        <dbReference type="ARBA" id="ARBA00022679"/>
    </source>
</evidence>
<name>A0A919K6X8_9ACTN</name>
<dbReference type="Gene3D" id="3.30.565.10">
    <property type="entry name" value="Histidine kinase-like ATPase, C-terminal domain"/>
    <property type="match status" value="1"/>
</dbReference>
<gene>
    <name evidence="14" type="ORF">Ari01nite_95400</name>
</gene>
<keyword evidence="15" id="KW-1185">Reference proteome</keyword>
<proteinExistence type="predicted"/>
<dbReference type="PRINTS" id="PR00344">
    <property type="entry name" value="BCTRLSENSOR"/>
</dbReference>
<keyword evidence="9" id="KW-0902">Two-component regulatory system</keyword>
<keyword evidence="7" id="KW-0418">Kinase</keyword>
<evidence type="ECO:0000256" key="4">
    <source>
        <dbReference type="ARBA" id="ARBA00022553"/>
    </source>
</evidence>
<evidence type="ECO:0000256" key="2">
    <source>
        <dbReference type="ARBA" id="ARBA00004236"/>
    </source>
</evidence>
<evidence type="ECO:0000256" key="1">
    <source>
        <dbReference type="ARBA" id="ARBA00000085"/>
    </source>
</evidence>
<evidence type="ECO:0000256" key="7">
    <source>
        <dbReference type="ARBA" id="ARBA00022777"/>
    </source>
</evidence>
<evidence type="ECO:0000256" key="6">
    <source>
        <dbReference type="ARBA" id="ARBA00022692"/>
    </source>
</evidence>
<dbReference type="Proteomes" id="UP000636960">
    <property type="component" value="Unassembled WGS sequence"/>
</dbReference>
<dbReference type="InterPro" id="IPR003660">
    <property type="entry name" value="HAMP_dom"/>
</dbReference>
<dbReference type="PANTHER" id="PTHR45436:SF5">
    <property type="entry name" value="SENSOR HISTIDINE KINASE TRCS"/>
    <property type="match status" value="1"/>
</dbReference>
<reference evidence="14" key="1">
    <citation type="submission" date="2021-01" db="EMBL/GenBank/DDBJ databases">
        <title>Whole genome shotgun sequence of Actinoplanes rishiriensis NBRC 108556.</title>
        <authorList>
            <person name="Komaki H."/>
            <person name="Tamura T."/>
        </authorList>
    </citation>
    <scope>NUCLEOTIDE SEQUENCE</scope>
    <source>
        <strain evidence="14">NBRC 108556</strain>
    </source>
</reference>
<keyword evidence="10 11" id="KW-0472">Membrane</keyword>
<dbReference type="CDD" id="cd00082">
    <property type="entry name" value="HisKA"/>
    <property type="match status" value="1"/>
</dbReference>
<evidence type="ECO:0000256" key="3">
    <source>
        <dbReference type="ARBA" id="ARBA00012438"/>
    </source>
</evidence>
<sequence length="458" mass="47247">MTGDRPRLTGPLARRLLAAFLLVALSSVVVLTVAALIATDRGLATAAQQDHQRAAAQVAAAVQTAYQQADGWTGADLAPASALAEAAGARLVVHNVDGVMVWPGRGRGPSMGSMHDAVTAGATVEKAVVVAGRQVGDVRLTFSAGAPQGRTVAWSWVAGAAVAATVAALSVGAYVSRRVSRPLVELAATARRFAGGEHTARARLHAPGELGDVAQAFDTMADEVVRAETVRRRLAADVAHELRTPLAGLQAGLEELRDGLQTPDAARLAALHDQALRLGRIVQDLAELSAAESVALSLHPAETDLAAVAMAAVAAQRPRLEAAGLAVTTALDASVPVLGDPDRLHQAVSNLLANSARYCRSGDRVHVGVHAERDAAVLKVVDTGPGIPAAELPYAFDRLWRGRDAARIGGTGIGLAVVRELVTAHGGVVAIDSPQGEGVTVTLRLPLLRPARPGDGFR</sequence>
<dbReference type="CDD" id="cd06225">
    <property type="entry name" value="HAMP"/>
    <property type="match status" value="1"/>
</dbReference>
<dbReference type="AlphaFoldDB" id="A0A919K6X8"/>
<dbReference type="SUPFAM" id="SSF47384">
    <property type="entry name" value="Homodimeric domain of signal transducing histidine kinase"/>
    <property type="match status" value="1"/>
</dbReference>
<evidence type="ECO:0000259" key="12">
    <source>
        <dbReference type="PROSITE" id="PS50109"/>
    </source>
</evidence>
<dbReference type="Pfam" id="PF00512">
    <property type="entry name" value="HisKA"/>
    <property type="match status" value="1"/>
</dbReference>
<dbReference type="PROSITE" id="PS50885">
    <property type="entry name" value="HAMP"/>
    <property type="match status" value="1"/>
</dbReference>
<dbReference type="GO" id="GO:0005886">
    <property type="term" value="C:plasma membrane"/>
    <property type="evidence" value="ECO:0007669"/>
    <property type="project" value="UniProtKB-SubCell"/>
</dbReference>
<evidence type="ECO:0000256" key="9">
    <source>
        <dbReference type="ARBA" id="ARBA00023012"/>
    </source>
</evidence>
<feature type="domain" description="Histidine kinase" evidence="12">
    <location>
        <begin position="237"/>
        <end position="449"/>
    </location>
</feature>
<comment type="caution">
    <text evidence="14">The sequence shown here is derived from an EMBL/GenBank/DDBJ whole genome shotgun (WGS) entry which is preliminary data.</text>
</comment>
<keyword evidence="6 11" id="KW-0812">Transmembrane</keyword>
<keyword evidence="8 11" id="KW-1133">Transmembrane helix</keyword>
<dbReference type="PANTHER" id="PTHR45436">
    <property type="entry name" value="SENSOR HISTIDINE KINASE YKOH"/>
    <property type="match status" value="1"/>
</dbReference>
<dbReference type="InterPro" id="IPR036890">
    <property type="entry name" value="HATPase_C_sf"/>
</dbReference>
<dbReference type="SUPFAM" id="SSF158472">
    <property type="entry name" value="HAMP domain-like"/>
    <property type="match status" value="1"/>
</dbReference>
<dbReference type="PROSITE" id="PS50109">
    <property type="entry name" value="HIS_KIN"/>
    <property type="match status" value="1"/>
</dbReference>
<dbReference type="GO" id="GO:0000155">
    <property type="term" value="F:phosphorelay sensor kinase activity"/>
    <property type="evidence" value="ECO:0007669"/>
    <property type="project" value="InterPro"/>
</dbReference>
<dbReference type="Gene3D" id="1.10.287.130">
    <property type="match status" value="1"/>
</dbReference>
<dbReference type="SMART" id="SM00387">
    <property type="entry name" value="HATPase_c"/>
    <property type="match status" value="1"/>
</dbReference>
<dbReference type="RefSeq" id="WP_203791104.1">
    <property type="nucleotide sequence ID" value="NZ_BOMV01000119.1"/>
</dbReference>
<accession>A0A919K6X8</accession>
<evidence type="ECO:0000256" key="11">
    <source>
        <dbReference type="SAM" id="Phobius"/>
    </source>
</evidence>
<dbReference type="Pfam" id="PF02518">
    <property type="entry name" value="HATPase_c"/>
    <property type="match status" value="1"/>
</dbReference>
<dbReference type="EC" id="2.7.13.3" evidence="3"/>
<protein>
    <recommendedName>
        <fullName evidence="3">histidine kinase</fullName>
        <ecNumber evidence="3">2.7.13.3</ecNumber>
    </recommendedName>
</protein>
<dbReference type="SUPFAM" id="SSF55874">
    <property type="entry name" value="ATPase domain of HSP90 chaperone/DNA topoisomerase II/histidine kinase"/>
    <property type="match status" value="1"/>
</dbReference>
<evidence type="ECO:0000256" key="10">
    <source>
        <dbReference type="ARBA" id="ARBA00023136"/>
    </source>
</evidence>
<keyword evidence="5" id="KW-0808">Transferase</keyword>
<dbReference type="InterPro" id="IPR004358">
    <property type="entry name" value="Sig_transdc_His_kin-like_C"/>
</dbReference>
<dbReference type="InterPro" id="IPR003594">
    <property type="entry name" value="HATPase_dom"/>
</dbReference>
<dbReference type="InterPro" id="IPR003661">
    <property type="entry name" value="HisK_dim/P_dom"/>
</dbReference>
<dbReference type="InterPro" id="IPR036097">
    <property type="entry name" value="HisK_dim/P_sf"/>
</dbReference>
<evidence type="ECO:0000259" key="13">
    <source>
        <dbReference type="PROSITE" id="PS50885"/>
    </source>
</evidence>